<keyword evidence="1" id="KW-0472">Membrane</keyword>
<comment type="caution">
    <text evidence="2">The sequence shown here is derived from an EMBL/GenBank/DDBJ whole genome shotgun (WGS) entry which is preliminary data.</text>
</comment>
<name>A0A4R1HJS6_PSEEN</name>
<keyword evidence="1" id="KW-1133">Transmembrane helix</keyword>
<dbReference type="Proteomes" id="UP000295560">
    <property type="component" value="Unassembled WGS sequence"/>
</dbReference>
<feature type="transmembrane region" description="Helical" evidence="1">
    <location>
        <begin position="12"/>
        <end position="32"/>
    </location>
</feature>
<organism evidence="2 3">
    <name type="scientific">Pseudonocardia endophytica</name>
    <dbReference type="NCBI Taxonomy" id="401976"/>
    <lineage>
        <taxon>Bacteria</taxon>
        <taxon>Bacillati</taxon>
        <taxon>Actinomycetota</taxon>
        <taxon>Actinomycetes</taxon>
        <taxon>Pseudonocardiales</taxon>
        <taxon>Pseudonocardiaceae</taxon>
        <taxon>Pseudonocardia</taxon>
    </lineage>
</organism>
<keyword evidence="3" id="KW-1185">Reference proteome</keyword>
<evidence type="ECO:0000313" key="3">
    <source>
        <dbReference type="Proteomes" id="UP000295560"/>
    </source>
</evidence>
<sequence>MDRDVRTMHGGAVGLVSAIEAVVGVLADMRPLRRERDRLMGRWTAGVADAEDLREYQMARLRLMMLDSANRGVRQPLRTTEVLEARERLAFHAMVDRTDPFPEPQPS</sequence>
<evidence type="ECO:0000313" key="2">
    <source>
        <dbReference type="EMBL" id="TCK20755.1"/>
    </source>
</evidence>
<gene>
    <name evidence="2" type="ORF">EV378_4718</name>
</gene>
<dbReference type="AlphaFoldDB" id="A0A4R1HJS6"/>
<dbReference type="RefSeq" id="WP_132429606.1">
    <property type="nucleotide sequence ID" value="NZ_SMFZ01000002.1"/>
</dbReference>
<proteinExistence type="predicted"/>
<keyword evidence="1" id="KW-0812">Transmembrane</keyword>
<protein>
    <submittedName>
        <fullName evidence="2">Uncharacterized protein</fullName>
    </submittedName>
</protein>
<accession>A0A4R1HJS6</accession>
<dbReference type="EMBL" id="SMFZ01000002">
    <property type="protein sequence ID" value="TCK20755.1"/>
    <property type="molecule type" value="Genomic_DNA"/>
</dbReference>
<reference evidence="2 3" key="1">
    <citation type="submission" date="2019-03" db="EMBL/GenBank/DDBJ databases">
        <title>Sequencing the genomes of 1000 actinobacteria strains.</title>
        <authorList>
            <person name="Klenk H.-P."/>
        </authorList>
    </citation>
    <scope>NUCLEOTIDE SEQUENCE [LARGE SCALE GENOMIC DNA]</scope>
    <source>
        <strain evidence="2 3">DSM 44969</strain>
    </source>
</reference>
<evidence type="ECO:0000256" key="1">
    <source>
        <dbReference type="SAM" id="Phobius"/>
    </source>
</evidence>